<evidence type="ECO:0000256" key="2">
    <source>
        <dbReference type="SAM" id="Phobius"/>
    </source>
</evidence>
<dbReference type="Proteomes" id="UP000069935">
    <property type="component" value="Chromosome 2"/>
</dbReference>
<reference evidence="4" key="1">
    <citation type="submission" date="2015-08" db="EMBL/GenBank/DDBJ databases">
        <title>Complete Genome Sequence of Azospirillum thiophilum BV-S.</title>
        <authorList>
            <person name="Fomenkov A."/>
            <person name="Vincze T."/>
            <person name="Grabovich M."/>
            <person name="Dubinina G."/>
            <person name="Orlova M."/>
            <person name="Belousova E."/>
            <person name="Roberts R.J."/>
        </authorList>
    </citation>
    <scope>NUCLEOTIDE SEQUENCE [LARGE SCALE GENOMIC DNA]</scope>
    <source>
        <strain evidence="4">BV-S</strain>
    </source>
</reference>
<name>A0AAC8W156_9PROT</name>
<evidence type="ECO:0000256" key="1">
    <source>
        <dbReference type="SAM" id="MobiDB-lite"/>
    </source>
</evidence>
<organism evidence="3 4">
    <name type="scientific">Azospirillum thiophilum</name>
    <dbReference type="NCBI Taxonomy" id="528244"/>
    <lineage>
        <taxon>Bacteria</taxon>
        <taxon>Pseudomonadati</taxon>
        <taxon>Pseudomonadota</taxon>
        <taxon>Alphaproteobacteria</taxon>
        <taxon>Rhodospirillales</taxon>
        <taxon>Azospirillaceae</taxon>
        <taxon>Azospirillum</taxon>
    </lineage>
</organism>
<keyword evidence="2" id="KW-0472">Membrane</keyword>
<gene>
    <name evidence="3" type="ORF">AL072_18990</name>
</gene>
<proteinExistence type="predicted"/>
<feature type="transmembrane region" description="Helical" evidence="2">
    <location>
        <begin position="38"/>
        <end position="60"/>
    </location>
</feature>
<evidence type="ECO:0008006" key="5">
    <source>
        <dbReference type="Google" id="ProtNLM"/>
    </source>
</evidence>
<reference evidence="3 4" key="2">
    <citation type="journal article" date="2016" name="Genome Announc.">
        <title>Complete Genome Sequence of a Strain of Azospirillum thiophilum Isolated from a Sulfide Spring.</title>
        <authorList>
            <person name="Fomenkov A."/>
            <person name="Vincze T."/>
            <person name="Grabovich M."/>
            <person name="Anton B.P."/>
            <person name="Dubinina G."/>
            <person name="Orlova M."/>
            <person name="Belousova E."/>
            <person name="Roberts R.J."/>
        </authorList>
    </citation>
    <scope>NUCLEOTIDE SEQUENCE [LARGE SCALE GENOMIC DNA]</scope>
    <source>
        <strain evidence="3 4">BV-S</strain>
    </source>
</reference>
<evidence type="ECO:0000313" key="4">
    <source>
        <dbReference type="Proteomes" id="UP000069935"/>
    </source>
</evidence>
<keyword evidence="2" id="KW-1133">Transmembrane helix</keyword>
<dbReference type="AlphaFoldDB" id="A0AAC8W156"/>
<feature type="region of interest" description="Disordered" evidence="1">
    <location>
        <begin position="1"/>
        <end position="24"/>
    </location>
</feature>
<sequence>MVRRRRASATVSGHGRAGGRRIGRRSGMILDRNGRRRAWRIGGLAGAVALLLQIVSWAWMPAVIQAANAADTSRIVICAPDGFKTVLLDDRGMPVDPDAADSGAPEHAMSGGSCPLCPLIGGLAMPPLAVFAMSVDFERHGPEQLPGSRIAAGWFLSTLQARAPPVTG</sequence>
<accession>A0AAC8W156</accession>
<keyword evidence="2" id="KW-0812">Transmembrane</keyword>
<protein>
    <recommendedName>
        <fullName evidence="5">DUF2946 domain-containing protein</fullName>
    </recommendedName>
</protein>
<dbReference type="EMBL" id="CP012402">
    <property type="protein sequence ID" value="ALG73010.1"/>
    <property type="molecule type" value="Genomic_DNA"/>
</dbReference>
<evidence type="ECO:0000313" key="3">
    <source>
        <dbReference type="EMBL" id="ALG73010.1"/>
    </source>
</evidence>
<dbReference type="InterPro" id="IPR021333">
    <property type="entry name" value="DUF2946"/>
</dbReference>
<keyword evidence="4" id="KW-1185">Reference proteome</keyword>
<dbReference type="KEGG" id="ati:AL072_18990"/>
<dbReference type="Pfam" id="PF11162">
    <property type="entry name" value="DUF2946"/>
    <property type="match status" value="1"/>
</dbReference>